<dbReference type="Proteomes" id="UP000887565">
    <property type="component" value="Unplaced"/>
</dbReference>
<dbReference type="WBParaSite" id="nRc.2.0.1.t35333-RA">
    <property type="protein sequence ID" value="nRc.2.0.1.t35333-RA"/>
    <property type="gene ID" value="nRc.2.0.1.g35333"/>
</dbReference>
<protein>
    <submittedName>
        <fullName evidence="2">Uncharacterized protein</fullName>
    </submittedName>
</protein>
<evidence type="ECO:0000313" key="2">
    <source>
        <dbReference type="WBParaSite" id="nRc.2.0.1.t35333-RA"/>
    </source>
</evidence>
<keyword evidence="1" id="KW-1185">Reference proteome</keyword>
<accession>A0A915K9B1</accession>
<reference evidence="2" key="1">
    <citation type="submission" date="2022-11" db="UniProtKB">
        <authorList>
            <consortium name="WormBaseParasite"/>
        </authorList>
    </citation>
    <scope>IDENTIFICATION</scope>
</reference>
<proteinExistence type="predicted"/>
<name>A0A915K9B1_ROMCU</name>
<sequence>MKTATERMRHILQDFHSGPSKCRNDSKQGISTGEICSYVQKSILMLQNELFSELHNRLPKFFNAIDLYRGYSTPVVELNFYPLSTIK</sequence>
<dbReference type="AlphaFoldDB" id="A0A915K9B1"/>
<evidence type="ECO:0000313" key="1">
    <source>
        <dbReference type="Proteomes" id="UP000887565"/>
    </source>
</evidence>
<organism evidence="1 2">
    <name type="scientific">Romanomermis culicivorax</name>
    <name type="common">Nematode worm</name>
    <dbReference type="NCBI Taxonomy" id="13658"/>
    <lineage>
        <taxon>Eukaryota</taxon>
        <taxon>Metazoa</taxon>
        <taxon>Ecdysozoa</taxon>
        <taxon>Nematoda</taxon>
        <taxon>Enoplea</taxon>
        <taxon>Dorylaimia</taxon>
        <taxon>Mermithida</taxon>
        <taxon>Mermithoidea</taxon>
        <taxon>Mermithidae</taxon>
        <taxon>Romanomermis</taxon>
    </lineage>
</organism>